<feature type="non-terminal residue" evidence="1">
    <location>
        <position position="53"/>
    </location>
</feature>
<evidence type="ECO:0000313" key="2">
    <source>
        <dbReference type="Proteomes" id="UP000029995"/>
    </source>
</evidence>
<organism evidence="1 2">
    <name type="scientific">Inquilinus limosus MP06</name>
    <dbReference type="NCBI Taxonomy" id="1398085"/>
    <lineage>
        <taxon>Bacteria</taxon>
        <taxon>Pseudomonadati</taxon>
        <taxon>Pseudomonadota</taxon>
        <taxon>Alphaproteobacteria</taxon>
        <taxon>Rhodospirillales</taxon>
        <taxon>Rhodospirillaceae</taxon>
        <taxon>Inquilinus</taxon>
    </lineage>
</organism>
<accession>A0A0A0D700</accession>
<proteinExistence type="predicted"/>
<protein>
    <submittedName>
        <fullName evidence="1">GNAT family acetyltraansferase</fullName>
    </submittedName>
</protein>
<comment type="caution">
    <text evidence="1">The sequence shown here is derived from an EMBL/GenBank/DDBJ whole genome shotgun (WGS) entry which is preliminary data.</text>
</comment>
<dbReference type="Proteomes" id="UP000029995">
    <property type="component" value="Unassembled WGS sequence"/>
</dbReference>
<reference evidence="1 2" key="1">
    <citation type="submission" date="2014-01" db="EMBL/GenBank/DDBJ databases">
        <title>Genome sequence determination for a cystic fibrosis isolate, Inquilinus limosus.</title>
        <authorList>
            <person name="Pino M."/>
            <person name="Di Conza J."/>
            <person name="Gutkind G."/>
        </authorList>
    </citation>
    <scope>NUCLEOTIDE SEQUENCE [LARGE SCALE GENOMIC DNA]</scope>
    <source>
        <strain evidence="1 2">MP06</strain>
    </source>
</reference>
<name>A0A0A0D700_9PROT</name>
<dbReference type="AlphaFoldDB" id="A0A0A0D700"/>
<dbReference type="EMBL" id="JANX01000092">
    <property type="protein sequence ID" value="KGM34436.1"/>
    <property type="molecule type" value="Genomic_DNA"/>
</dbReference>
<gene>
    <name evidence="1" type="ORF">P409_10145</name>
</gene>
<evidence type="ECO:0000313" key="1">
    <source>
        <dbReference type="EMBL" id="KGM34436.1"/>
    </source>
</evidence>
<sequence length="53" mass="5570">MADDIGRLAIQLGTLFRLTAGGRIEGENDPDRSPGPRLWLAGCAAGTVFAVRS</sequence>